<feature type="compositionally biased region" description="Basic and acidic residues" evidence="11">
    <location>
        <begin position="723"/>
        <end position="738"/>
    </location>
</feature>
<feature type="region of interest" description="Disordered" evidence="11">
    <location>
        <begin position="841"/>
        <end position="871"/>
    </location>
</feature>
<keyword evidence="6 10" id="KW-0184">Conjugation</keyword>
<dbReference type="PANTHER" id="PTHR31030">
    <property type="entry name" value="PLASMA MEMBRANE FUSION PROTEIN PRM1"/>
    <property type="match status" value="1"/>
</dbReference>
<feature type="region of interest" description="Disordered" evidence="11">
    <location>
        <begin position="674"/>
        <end position="738"/>
    </location>
</feature>
<evidence type="ECO:0000256" key="5">
    <source>
        <dbReference type="ARBA" id="ARBA00022692"/>
    </source>
</evidence>
<evidence type="ECO:0000256" key="10">
    <source>
        <dbReference type="RuleBase" id="RU366035"/>
    </source>
</evidence>
<evidence type="ECO:0000313" key="13">
    <source>
        <dbReference type="Proteomes" id="UP001556367"/>
    </source>
</evidence>
<feature type="transmembrane region" description="Helical" evidence="10">
    <location>
        <begin position="37"/>
        <end position="55"/>
    </location>
</feature>
<dbReference type="PANTHER" id="PTHR31030:SF1">
    <property type="entry name" value="PLASMA MEMBRANE FUSION PROTEIN PRM1"/>
    <property type="match status" value="1"/>
</dbReference>
<evidence type="ECO:0000256" key="2">
    <source>
        <dbReference type="ARBA" id="ARBA00004651"/>
    </source>
</evidence>
<keyword evidence="9" id="KW-0325">Glycoprotein</keyword>
<reference evidence="13" key="1">
    <citation type="submission" date="2024-06" db="EMBL/GenBank/DDBJ databases">
        <title>Multi-omics analyses provide insights into the biosynthesis of the anticancer antibiotic pleurotin in Hohenbuehelia grisea.</title>
        <authorList>
            <person name="Weaver J.A."/>
            <person name="Alberti F."/>
        </authorList>
    </citation>
    <scope>NUCLEOTIDE SEQUENCE [LARGE SCALE GENOMIC DNA]</scope>
    <source>
        <strain evidence="13">T-177</strain>
    </source>
</reference>
<feature type="transmembrane region" description="Helical" evidence="10">
    <location>
        <begin position="309"/>
        <end position="331"/>
    </location>
</feature>
<gene>
    <name evidence="12" type="ORF">HGRIS_002787</name>
</gene>
<keyword evidence="5 10" id="KW-0812">Transmembrane</keyword>
<dbReference type="InterPro" id="IPR026777">
    <property type="entry name" value="PRM1"/>
</dbReference>
<name>A0ABR3JMG9_9AGAR</name>
<evidence type="ECO:0000256" key="4">
    <source>
        <dbReference type="ARBA" id="ARBA00022475"/>
    </source>
</evidence>
<comment type="similarity">
    <text evidence="3 10">Belongs to the PRM1 family.</text>
</comment>
<feature type="compositionally biased region" description="Pro residues" evidence="11">
    <location>
        <begin position="701"/>
        <end position="711"/>
    </location>
</feature>
<feature type="transmembrane region" description="Helical" evidence="10">
    <location>
        <begin position="410"/>
        <end position="431"/>
    </location>
</feature>
<organism evidence="12 13">
    <name type="scientific">Hohenbuehelia grisea</name>
    <dbReference type="NCBI Taxonomy" id="104357"/>
    <lineage>
        <taxon>Eukaryota</taxon>
        <taxon>Fungi</taxon>
        <taxon>Dikarya</taxon>
        <taxon>Basidiomycota</taxon>
        <taxon>Agaricomycotina</taxon>
        <taxon>Agaricomycetes</taxon>
        <taxon>Agaricomycetidae</taxon>
        <taxon>Agaricales</taxon>
        <taxon>Pleurotineae</taxon>
        <taxon>Pleurotaceae</taxon>
        <taxon>Hohenbuehelia</taxon>
    </lineage>
</organism>
<keyword evidence="13" id="KW-1185">Reference proteome</keyword>
<keyword evidence="8 10" id="KW-0472">Membrane</keyword>
<evidence type="ECO:0000313" key="12">
    <source>
        <dbReference type="EMBL" id="KAL0956655.1"/>
    </source>
</evidence>
<evidence type="ECO:0000256" key="6">
    <source>
        <dbReference type="ARBA" id="ARBA00022971"/>
    </source>
</evidence>
<evidence type="ECO:0000256" key="11">
    <source>
        <dbReference type="SAM" id="MobiDB-lite"/>
    </source>
</evidence>
<dbReference type="EMBL" id="JASNQZ010000006">
    <property type="protein sequence ID" value="KAL0956655.1"/>
    <property type="molecule type" value="Genomic_DNA"/>
</dbReference>
<feature type="transmembrane region" description="Helical" evidence="10">
    <location>
        <begin position="625"/>
        <end position="650"/>
    </location>
</feature>
<proteinExistence type="inferred from homology"/>
<comment type="subcellular location">
    <subcellularLocation>
        <location evidence="2 10">Cell membrane</location>
        <topology evidence="2 10">Multi-pass membrane protein</topology>
    </subcellularLocation>
</comment>
<sequence>MSNLPRLMSPPPTYDAYSSTRLVTSTTLTPYLQLPHLLSLTWLAYPILSLIFVAFRLQLSLSSSQDAVANAKDNLLTSCKAAERAATAAASMPRYMALATNEQFADAVNGSLRAARATLVLALTIMEVVINFIIDIYRSTFLCFLELVVRGGLSILISAVEEISKLVQGAASGLRTSLQNDVQAINSAIKTAVDGINRVNPFSDITVPQFNVPSLAALENFTLPTDFQDSLTKLNSSLPTVAELKDKVEAIIDTPFELLKKDINDTFAGINFNSSTLPVPRQNLVSFCSDLDLTVVDDLGRDLIRVAKIGTIVLILLVFVLIGLNCLLEWYKWRCMIQHLEYTRQAWVTDPTLYHSSPPPTSGAPSVTLTNHNLLMLQANSAHPLLTRIGNQLSARLRLTRSQHTNLQWFFSYVFHAPALACFLIGFFGLLSVQIQLFALGPLEAKYNGVAADTASDFSNTIATSINDSMYAQSAEYASDVNFRVDAVQTSINDGLFGWVNGTTTQLNTTINNFYSEIQGVVTTVFGGTILETPANEFIKCLIGTKVDAIESALTFLHDNLHVDMPRVNNSVLVLSQGSIDEASRPIALAAIGGSAGGSEGNKDDRGLFGKLIDAYANSLRKERVMFGIFMALWGIVVLMALAVIFWHSYGRDLVETRKRKRWQTEQRSGFEGIVVPFRPSDPPSEKGRGNYSQTSLPQLTPLPSPRPPGTFSPAPARSTDSLNRDEKPKEKSWDSFLGDKETTTRLAARFKSIRIEKPKKFMAIRRKAVGREELVDDSAGSAGHTEEGNIKDHGSKFGKFAGMFSRKDETSSTPFVTRSSPRMRPNLTISVDRASSVRTEGVSVEQIETSRDAPKSAWSISPTTTHREHSVTTPTAAATVLRPSLPWTKNVVTPPPILPLRIQHNNSSRSISKVDSRPRHNVSVPSDVSAASVADAFARPKIVSPTVQVASPGIAPPLHYGYGGLESRYPPMRPRRNSSLMPPVDRHRRSMTMPFDASSEAVSESTTPVTRFLSSTHARKSSSVNPFEGTNPFASATTPGSADMRDPFEDSGGAVPYPVNPFITPFDDEHRVKINDVKPPGIRKSIPTNPFGGVAL</sequence>
<evidence type="ECO:0000256" key="9">
    <source>
        <dbReference type="ARBA" id="ARBA00023180"/>
    </source>
</evidence>
<evidence type="ECO:0000256" key="7">
    <source>
        <dbReference type="ARBA" id="ARBA00022989"/>
    </source>
</evidence>
<evidence type="ECO:0000256" key="1">
    <source>
        <dbReference type="ARBA" id="ARBA00002512"/>
    </source>
</evidence>
<dbReference type="Proteomes" id="UP001556367">
    <property type="component" value="Unassembled WGS sequence"/>
</dbReference>
<comment type="caution">
    <text evidence="12">The sequence shown here is derived from an EMBL/GenBank/DDBJ whole genome shotgun (WGS) entry which is preliminary data.</text>
</comment>
<evidence type="ECO:0000256" key="8">
    <source>
        <dbReference type="ARBA" id="ARBA00023136"/>
    </source>
</evidence>
<evidence type="ECO:0000256" key="3">
    <source>
        <dbReference type="ARBA" id="ARBA00010780"/>
    </source>
</evidence>
<comment type="function">
    <text evidence="1 10">Involved in cell fusion during mating by stabilizing the plasma membrane fusion event.</text>
</comment>
<accession>A0ABR3JMG9</accession>
<feature type="region of interest" description="Disordered" evidence="11">
    <location>
        <begin position="1018"/>
        <end position="1041"/>
    </location>
</feature>
<protein>
    <recommendedName>
        <fullName evidence="10">Plasma membrane fusion protein PRM1</fullName>
    </recommendedName>
</protein>
<keyword evidence="4 10" id="KW-1003">Cell membrane</keyword>
<comment type="caution">
    <text evidence="10">Lacks conserved residue(s) required for the propagation of feature annotation.</text>
</comment>
<keyword evidence="7 10" id="KW-1133">Transmembrane helix</keyword>